<evidence type="ECO:0000313" key="2">
    <source>
        <dbReference type="Proteomes" id="UP000735302"/>
    </source>
</evidence>
<gene>
    <name evidence="1" type="ORF">PoB_002134000</name>
</gene>
<proteinExistence type="predicted"/>
<evidence type="ECO:0000313" key="1">
    <source>
        <dbReference type="EMBL" id="GFN94834.1"/>
    </source>
</evidence>
<keyword evidence="2" id="KW-1185">Reference proteome</keyword>
<name>A0AAV3ZGU7_9GAST</name>
<dbReference type="Proteomes" id="UP000735302">
    <property type="component" value="Unassembled WGS sequence"/>
</dbReference>
<reference evidence="1 2" key="1">
    <citation type="journal article" date="2021" name="Elife">
        <title>Chloroplast acquisition without the gene transfer in kleptoplastic sea slugs, Plakobranchus ocellatus.</title>
        <authorList>
            <person name="Maeda T."/>
            <person name="Takahashi S."/>
            <person name="Yoshida T."/>
            <person name="Shimamura S."/>
            <person name="Takaki Y."/>
            <person name="Nagai Y."/>
            <person name="Toyoda A."/>
            <person name="Suzuki Y."/>
            <person name="Arimoto A."/>
            <person name="Ishii H."/>
            <person name="Satoh N."/>
            <person name="Nishiyama T."/>
            <person name="Hasebe M."/>
            <person name="Maruyama T."/>
            <person name="Minagawa J."/>
            <person name="Obokata J."/>
            <person name="Shigenobu S."/>
        </authorList>
    </citation>
    <scope>NUCLEOTIDE SEQUENCE [LARGE SCALE GENOMIC DNA]</scope>
</reference>
<dbReference type="EMBL" id="BLXT01002480">
    <property type="protein sequence ID" value="GFN94834.1"/>
    <property type="molecule type" value="Genomic_DNA"/>
</dbReference>
<dbReference type="AlphaFoldDB" id="A0AAV3ZGU7"/>
<accession>A0AAV3ZGU7</accession>
<protein>
    <submittedName>
        <fullName evidence="1">Uncharacterized protein</fullName>
    </submittedName>
</protein>
<organism evidence="1 2">
    <name type="scientific">Plakobranchus ocellatus</name>
    <dbReference type="NCBI Taxonomy" id="259542"/>
    <lineage>
        <taxon>Eukaryota</taxon>
        <taxon>Metazoa</taxon>
        <taxon>Spiralia</taxon>
        <taxon>Lophotrochozoa</taxon>
        <taxon>Mollusca</taxon>
        <taxon>Gastropoda</taxon>
        <taxon>Heterobranchia</taxon>
        <taxon>Euthyneura</taxon>
        <taxon>Panpulmonata</taxon>
        <taxon>Sacoglossa</taxon>
        <taxon>Placobranchoidea</taxon>
        <taxon>Plakobranchidae</taxon>
        <taxon>Plakobranchus</taxon>
    </lineage>
</organism>
<comment type="caution">
    <text evidence="1">The sequence shown here is derived from an EMBL/GenBank/DDBJ whole genome shotgun (WGS) entry which is preliminary data.</text>
</comment>
<sequence length="90" mass="10117">MDKHSSASSCFPAHTIQTQFNNPFLSILRPGPCLLSSERVLEIELPPGSPRDRAGRMVRPSNLSELRLVNNGAIKYYKSYKTIDQTLKLN</sequence>